<dbReference type="PANTHER" id="PTHR34309:SF10">
    <property type="entry name" value="SLR1406 PROTEIN"/>
    <property type="match status" value="1"/>
</dbReference>
<accession>A0ABY2Q8A1</accession>
<dbReference type="Pfam" id="PF03928">
    <property type="entry name" value="HbpS-like"/>
    <property type="match status" value="1"/>
</dbReference>
<name>A0ABY2Q8A1_9HYPH</name>
<dbReference type="EMBL" id="SSNY01000005">
    <property type="protein sequence ID" value="THF57462.1"/>
    <property type="molecule type" value="Genomic_DNA"/>
</dbReference>
<dbReference type="Gene3D" id="3.30.450.150">
    <property type="entry name" value="Haem-degrading domain"/>
    <property type="match status" value="1"/>
</dbReference>
<dbReference type="Proteomes" id="UP000306441">
    <property type="component" value="Unassembled WGS sequence"/>
</dbReference>
<evidence type="ECO:0000256" key="1">
    <source>
        <dbReference type="SAM" id="SignalP"/>
    </source>
</evidence>
<proteinExistence type="predicted"/>
<dbReference type="InterPro" id="IPR038084">
    <property type="entry name" value="PduO/GlcC-like_sf"/>
</dbReference>
<dbReference type="PANTHER" id="PTHR34309">
    <property type="entry name" value="SLR1406 PROTEIN"/>
    <property type="match status" value="1"/>
</dbReference>
<comment type="caution">
    <text evidence="2">The sequence shown here is derived from an EMBL/GenBank/DDBJ whole genome shotgun (WGS) entry which is preliminary data.</text>
</comment>
<feature type="signal peptide" evidence="1">
    <location>
        <begin position="1"/>
        <end position="19"/>
    </location>
</feature>
<keyword evidence="1" id="KW-0732">Signal</keyword>
<keyword evidence="3" id="KW-1185">Reference proteome</keyword>
<protein>
    <submittedName>
        <fullName evidence="2">Heme-binding protein</fullName>
    </submittedName>
</protein>
<dbReference type="InterPro" id="IPR005624">
    <property type="entry name" value="PduO/GlcC-like"/>
</dbReference>
<gene>
    <name evidence="2" type="ORF">E6C48_10645</name>
</gene>
<organism evidence="2 3">
    <name type="scientific">Ollibium composti</name>
    <dbReference type="NCBI Taxonomy" id="2675109"/>
    <lineage>
        <taxon>Bacteria</taxon>
        <taxon>Pseudomonadati</taxon>
        <taxon>Pseudomonadota</taxon>
        <taxon>Alphaproteobacteria</taxon>
        <taxon>Hyphomicrobiales</taxon>
        <taxon>Phyllobacteriaceae</taxon>
        <taxon>Ollibium</taxon>
    </lineage>
</organism>
<dbReference type="SUPFAM" id="SSF143744">
    <property type="entry name" value="GlcG-like"/>
    <property type="match status" value="1"/>
</dbReference>
<reference evidence="2 3" key="1">
    <citation type="submission" date="2019-04" db="EMBL/GenBank/DDBJ databases">
        <title>Mesorhizobium composti sp. nov., isolated from compost.</title>
        <authorList>
            <person name="Lin S.-Y."/>
            <person name="Hameed A."/>
            <person name="Hsieh Y.-T."/>
            <person name="Young C.-C."/>
        </authorList>
    </citation>
    <scope>NUCLEOTIDE SEQUENCE [LARGE SCALE GENOMIC DNA]</scope>
    <source>
        <strain evidence="2 3">CC-YTH430</strain>
    </source>
</reference>
<evidence type="ECO:0000313" key="2">
    <source>
        <dbReference type="EMBL" id="THF57462.1"/>
    </source>
</evidence>
<sequence length="161" mass="15797">MIRNLVLAATLLAPLAATAQELPTAPYLPLDIATKAADAALKACVAEGHNVSVAIVARDGSTKVLLKADNSGPHTGTSATGKAFTSAALGRDTAGLAEFIASKPANEGLRDMDPRMVIQAGGLPIKFGKALVGGIGVGGAPSGDIDAGCAVAGLKAVGAAE</sequence>
<dbReference type="InterPro" id="IPR052517">
    <property type="entry name" value="GlcG_carb_metab_protein"/>
</dbReference>
<evidence type="ECO:0000313" key="3">
    <source>
        <dbReference type="Proteomes" id="UP000306441"/>
    </source>
</evidence>
<dbReference type="RefSeq" id="WP_136356940.1">
    <property type="nucleotide sequence ID" value="NZ_SSNY01000005.1"/>
</dbReference>
<feature type="chain" id="PRO_5046564221" evidence="1">
    <location>
        <begin position="20"/>
        <end position="161"/>
    </location>
</feature>